<name>A0ABD4YCV3_9PSED</name>
<dbReference type="InterPro" id="IPR045947">
    <property type="entry name" value="DUF6367"/>
</dbReference>
<organism evidence="2 3">
    <name type="scientific">Pseudomonas juntendi</name>
    <dbReference type="NCBI Taxonomy" id="2666183"/>
    <lineage>
        <taxon>Bacteria</taxon>
        <taxon>Pseudomonadati</taxon>
        <taxon>Pseudomonadota</taxon>
        <taxon>Gammaproteobacteria</taxon>
        <taxon>Pseudomonadales</taxon>
        <taxon>Pseudomonadaceae</taxon>
        <taxon>Pseudomonas</taxon>
    </lineage>
</organism>
<dbReference type="AlphaFoldDB" id="A0ABD4YCV3"/>
<feature type="compositionally biased region" description="Polar residues" evidence="1">
    <location>
        <begin position="133"/>
        <end position="142"/>
    </location>
</feature>
<comment type="caution">
    <text evidence="2">The sequence shown here is derived from an EMBL/GenBank/DDBJ whole genome shotgun (WGS) entry which is preliminary data.</text>
</comment>
<evidence type="ECO:0000313" key="3">
    <source>
        <dbReference type="Proteomes" id="UP001160152"/>
    </source>
</evidence>
<evidence type="ECO:0000313" key="2">
    <source>
        <dbReference type="EMBL" id="MDH0757049.1"/>
    </source>
</evidence>
<dbReference type="RefSeq" id="WP_125855587.1">
    <property type="nucleotide sequence ID" value="NZ_JAOCBV010000001.1"/>
</dbReference>
<accession>A0ABD4YCV3</accession>
<dbReference type="EMBL" id="JAOCBV010000001">
    <property type="protein sequence ID" value="MDH0757049.1"/>
    <property type="molecule type" value="Genomic_DNA"/>
</dbReference>
<sequence length="154" mass="17457">MKIQDLLNTSRNAGDADITYISVWLPKDALAHLEITLESHWMPAKKGWMYRVDPENPAIPQQRHVHIAQKQHTSAKGMQVSWNIDGTRHDNKTFNQSIGQQNYVRDLAREVLKLDSTITLENNGNDTQGGGQYTNDTPTFSQDGSEAYIRFTMA</sequence>
<reference evidence="2 3" key="1">
    <citation type="submission" date="2022-09" db="EMBL/GenBank/DDBJ databases">
        <title>Intensive care unit water sources are persistently colonized with multi-drug resistant bacteria and are the site of extensive horizontal gene transfer of antibiotic resistance genes.</title>
        <authorList>
            <person name="Diorio-Toth L."/>
        </authorList>
    </citation>
    <scope>NUCLEOTIDE SEQUENCE [LARGE SCALE GENOMIC DNA]</scope>
    <source>
        <strain evidence="2 3">GD03901</strain>
    </source>
</reference>
<protein>
    <submittedName>
        <fullName evidence="2">DUF6367 family protein</fullName>
    </submittedName>
</protein>
<evidence type="ECO:0000256" key="1">
    <source>
        <dbReference type="SAM" id="MobiDB-lite"/>
    </source>
</evidence>
<dbReference type="Proteomes" id="UP001160152">
    <property type="component" value="Unassembled WGS sequence"/>
</dbReference>
<dbReference type="Pfam" id="PF19894">
    <property type="entry name" value="DUF6367"/>
    <property type="match status" value="1"/>
</dbReference>
<feature type="region of interest" description="Disordered" evidence="1">
    <location>
        <begin position="122"/>
        <end position="142"/>
    </location>
</feature>
<proteinExistence type="predicted"/>
<gene>
    <name evidence="2" type="ORF">N5C70_10000</name>
</gene>